<gene>
    <name evidence="1" type="ORF">M9H77_31803</name>
</gene>
<keyword evidence="2" id="KW-1185">Reference proteome</keyword>
<dbReference type="EMBL" id="CM044707">
    <property type="protein sequence ID" value="KAI5654616.1"/>
    <property type="molecule type" value="Genomic_DNA"/>
</dbReference>
<protein>
    <submittedName>
        <fullName evidence="1">Uncharacterized protein</fullName>
    </submittedName>
</protein>
<accession>A0ACC0A4Z8</accession>
<evidence type="ECO:0000313" key="1">
    <source>
        <dbReference type="EMBL" id="KAI5654616.1"/>
    </source>
</evidence>
<evidence type="ECO:0000313" key="2">
    <source>
        <dbReference type="Proteomes" id="UP001060085"/>
    </source>
</evidence>
<reference evidence="2" key="1">
    <citation type="journal article" date="2023" name="Nat. Plants">
        <title>Single-cell RNA sequencing provides a high-resolution roadmap for understanding the multicellular compartmentation of specialized metabolism.</title>
        <authorList>
            <person name="Sun S."/>
            <person name="Shen X."/>
            <person name="Li Y."/>
            <person name="Li Y."/>
            <person name="Wang S."/>
            <person name="Li R."/>
            <person name="Zhang H."/>
            <person name="Shen G."/>
            <person name="Guo B."/>
            <person name="Wei J."/>
            <person name="Xu J."/>
            <person name="St-Pierre B."/>
            <person name="Chen S."/>
            <person name="Sun C."/>
        </authorList>
    </citation>
    <scope>NUCLEOTIDE SEQUENCE [LARGE SCALE GENOMIC DNA]</scope>
</reference>
<name>A0ACC0A4Z8_CATRO</name>
<dbReference type="Proteomes" id="UP001060085">
    <property type="component" value="Linkage Group LG07"/>
</dbReference>
<comment type="caution">
    <text evidence="1">The sequence shown here is derived from an EMBL/GenBank/DDBJ whole genome shotgun (WGS) entry which is preliminary data.</text>
</comment>
<proteinExistence type="predicted"/>
<organism evidence="1 2">
    <name type="scientific">Catharanthus roseus</name>
    <name type="common">Madagascar periwinkle</name>
    <name type="synonym">Vinca rosea</name>
    <dbReference type="NCBI Taxonomy" id="4058"/>
    <lineage>
        <taxon>Eukaryota</taxon>
        <taxon>Viridiplantae</taxon>
        <taxon>Streptophyta</taxon>
        <taxon>Embryophyta</taxon>
        <taxon>Tracheophyta</taxon>
        <taxon>Spermatophyta</taxon>
        <taxon>Magnoliopsida</taxon>
        <taxon>eudicotyledons</taxon>
        <taxon>Gunneridae</taxon>
        <taxon>Pentapetalae</taxon>
        <taxon>asterids</taxon>
        <taxon>lamiids</taxon>
        <taxon>Gentianales</taxon>
        <taxon>Apocynaceae</taxon>
        <taxon>Rauvolfioideae</taxon>
        <taxon>Vinceae</taxon>
        <taxon>Catharanthinae</taxon>
        <taxon>Catharanthus</taxon>
    </lineage>
</organism>
<sequence>MGSGEQIDDLIELDTIRSLDWNDAIPDIQLGMRDHTITTYNPRKVCKDNSTRPDAYVSDIYSQETYRRTYQSNFYPVEHEDFWRDVPNNLTFYPPNMKNNGIENMILPQDVADVECPGIIEKIVITSIQAMYKFFFFFSKCCNILMFLLTIFLL</sequence>